<reference evidence="1" key="1">
    <citation type="journal article" date="2019" name="Sci. Rep.">
        <title>Draft genome of Tanacetum cinerariifolium, the natural source of mosquito coil.</title>
        <authorList>
            <person name="Yamashiro T."/>
            <person name="Shiraishi A."/>
            <person name="Satake H."/>
            <person name="Nakayama K."/>
        </authorList>
    </citation>
    <scope>NUCLEOTIDE SEQUENCE</scope>
</reference>
<accession>A0A6L2L3Q4</accession>
<dbReference type="AlphaFoldDB" id="A0A6L2L3Q4"/>
<proteinExistence type="predicted"/>
<name>A0A6L2L3Q4_TANCI</name>
<evidence type="ECO:0000313" key="1">
    <source>
        <dbReference type="EMBL" id="GEU54855.1"/>
    </source>
</evidence>
<sequence length="257" mass="29419">MEAIEKSTKPPASILPNVDNLSDAVIYSFFASQSNSPQLDNDDLKQIDADDLEEMDLNVMVLVAMIKAFRQMKNQQTMPSWHLPPQAHQVLIMRTSIHLVKHSTQAEHLRQDNHKSRGHKQSWNRKACFICKSLNHLIKDCDLYEKKMVQKPVWNHAMRVNHQNSARMTHRRSKKHVVPTIVLTRSRLVPLNAARLVTTVVTPTDVKHQRPAKHGAKGNWVWKPKCLVLDHVSRLLSASMTLKILIILMHLADPSQS</sequence>
<dbReference type="EMBL" id="BKCJ010003399">
    <property type="protein sequence ID" value="GEU54855.1"/>
    <property type="molecule type" value="Genomic_DNA"/>
</dbReference>
<organism evidence="1">
    <name type="scientific">Tanacetum cinerariifolium</name>
    <name type="common">Dalmatian daisy</name>
    <name type="synonym">Chrysanthemum cinerariifolium</name>
    <dbReference type="NCBI Taxonomy" id="118510"/>
    <lineage>
        <taxon>Eukaryota</taxon>
        <taxon>Viridiplantae</taxon>
        <taxon>Streptophyta</taxon>
        <taxon>Embryophyta</taxon>
        <taxon>Tracheophyta</taxon>
        <taxon>Spermatophyta</taxon>
        <taxon>Magnoliopsida</taxon>
        <taxon>eudicotyledons</taxon>
        <taxon>Gunneridae</taxon>
        <taxon>Pentapetalae</taxon>
        <taxon>asterids</taxon>
        <taxon>campanulids</taxon>
        <taxon>Asterales</taxon>
        <taxon>Asteraceae</taxon>
        <taxon>Asteroideae</taxon>
        <taxon>Anthemideae</taxon>
        <taxon>Anthemidinae</taxon>
        <taxon>Tanacetum</taxon>
    </lineage>
</organism>
<protein>
    <submittedName>
        <fullName evidence="1">Ribonuclease H-like domain-containing protein</fullName>
    </submittedName>
</protein>
<comment type="caution">
    <text evidence="1">The sequence shown here is derived from an EMBL/GenBank/DDBJ whole genome shotgun (WGS) entry which is preliminary data.</text>
</comment>
<gene>
    <name evidence="1" type="ORF">Tci_026833</name>
</gene>